<dbReference type="InParanoid" id="K3W8Q0"/>
<accession>K3W8Q0</accession>
<protein>
    <submittedName>
        <fullName evidence="1">Uncharacterized protein</fullName>
    </submittedName>
</protein>
<dbReference type="VEuPathDB" id="FungiDB:PYU1_G001341"/>
<proteinExistence type="predicted"/>
<reference evidence="1" key="3">
    <citation type="submission" date="2015-02" db="UniProtKB">
        <authorList>
            <consortium name="EnsemblProtists"/>
        </authorList>
    </citation>
    <scope>IDENTIFICATION</scope>
    <source>
        <strain evidence="1">DAOM BR144</strain>
    </source>
</reference>
<dbReference type="HOGENOM" id="CLU_141330_0_0_1"/>
<reference evidence="2" key="1">
    <citation type="journal article" date="2010" name="Genome Biol.">
        <title>Genome sequence of the necrotrophic plant pathogen Pythium ultimum reveals original pathogenicity mechanisms and effector repertoire.</title>
        <authorList>
            <person name="Levesque C.A."/>
            <person name="Brouwer H."/>
            <person name="Cano L."/>
            <person name="Hamilton J.P."/>
            <person name="Holt C."/>
            <person name="Huitema E."/>
            <person name="Raffaele S."/>
            <person name="Robideau G.P."/>
            <person name="Thines M."/>
            <person name="Win J."/>
            <person name="Zerillo M.M."/>
            <person name="Beakes G.W."/>
            <person name="Boore J.L."/>
            <person name="Busam D."/>
            <person name="Dumas B."/>
            <person name="Ferriera S."/>
            <person name="Fuerstenberg S.I."/>
            <person name="Gachon C.M."/>
            <person name="Gaulin E."/>
            <person name="Govers F."/>
            <person name="Grenville-Briggs L."/>
            <person name="Horner N."/>
            <person name="Hostetler J."/>
            <person name="Jiang R.H."/>
            <person name="Johnson J."/>
            <person name="Krajaejun T."/>
            <person name="Lin H."/>
            <person name="Meijer H.J."/>
            <person name="Moore B."/>
            <person name="Morris P."/>
            <person name="Phuntmart V."/>
            <person name="Puiu D."/>
            <person name="Shetty J."/>
            <person name="Stajich J.E."/>
            <person name="Tripathy S."/>
            <person name="Wawra S."/>
            <person name="van West P."/>
            <person name="Whitty B.R."/>
            <person name="Coutinho P.M."/>
            <person name="Henrissat B."/>
            <person name="Martin F."/>
            <person name="Thomas P.D."/>
            <person name="Tyler B.M."/>
            <person name="De Vries R.P."/>
            <person name="Kamoun S."/>
            <person name="Yandell M."/>
            <person name="Tisserat N."/>
            <person name="Buell C.R."/>
        </authorList>
    </citation>
    <scope>NUCLEOTIDE SEQUENCE</scope>
    <source>
        <strain evidence="2">DAOM:BR144</strain>
    </source>
</reference>
<reference evidence="2" key="2">
    <citation type="submission" date="2010-04" db="EMBL/GenBank/DDBJ databases">
        <authorList>
            <person name="Buell R."/>
            <person name="Hamilton J."/>
            <person name="Hostetler J."/>
        </authorList>
    </citation>
    <scope>NUCLEOTIDE SEQUENCE [LARGE SCALE GENOMIC DNA]</scope>
    <source>
        <strain evidence="2">DAOM:BR144</strain>
    </source>
</reference>
<dbReference type="Proteomes" id="UP000019132">
    <property type="component" value="Unassembled WGS sequence"/>
</dbReference>
<evidence type="ECO:0000313" key="1">
    <source>
        <dbReference type="EnsemblProtists" id="PYU1_T001341"/>
    </source>
</evidence>
<name>K3W8Q0_GLOUD</name>
<dbReference type="EMBL" id="GL376626">
    <property type="status" value="NOT_ANNOTATED_CDS"/>
    <property type="molecule type" value="Genomic_DNA"/>
</dbReference>
<dbReference type="EnsemblProtists" id="PYU1_T001341">
    <property type="protein sequence ID" value="PYU1_T001341"/>
    <property type="gene ID" value="PYU1_G001341"/>
</dbReference>
<sequence length="165" mass="18611">MAINKTFVNKTQPLRMHADHADAATKKRKDRARSLLYLSHHGVAVDAYARSTAATNQLHGSIVKKKKQAKKPSTRLLHNGLSREAAELKQHIKDTCPATAFKFSFSCMRRLVIPPVAIPRNLACVRAKTTVVSGKHIPMTKAMWEKQKQQLTQRLPDCIDERISY</sequence>
<organism evidence="1 2">
    <name type="scientific">Globisporangium ultimum (strain ATCC 200006 / CBS 805.95 / DAOM BR144)</name>
    <name type="common">Pythium ultimum</name>
    <dbReference type="NCBI Taxonomy" id="431595"/>
    <lineage>
        <taxon>Eukaryota</taxon>
        <taxon>Sar</taxon>
        <taxon>Stramenopiles</taxon>
        <taxon>Oomycota</taxon>
        <taxon>Peronosporomycetes</taxon>
        <taxon>Pythiales</taxon>
        <taxon>Pythiaceae</taxon>
        <taxon>Globisporangium</taxon>
    </lineage>
</organism>
<dbReference type="eggNOG" id="ENOG502T30V">
    <property type="taxonomic scope" value="Eukaryota"/>
</dbReference>
<keyword evidence="2" id="KW-1185">Reference proteome</keyword>
<evidence type="ECO:0000313" key="2">
    <source>
        <dbReference type="Proteomes" id="UP000019132"/>
    </source>
</evidence>
<dbReference type="AlphaFoldDB" id="K3W8Q0"/>